<dbReference type="SUPFAM" id="SSF56801">
    <property type="entry name" value="Acetyl-CoA synthetase-like"/>
    <property type="match status" value="1"/>
</dbReference>
<evidence type="ECO:0000259" key="1">
    <source>
        <dbReference type="Pfam" id="PF00501"/>
    </source>
</evidence>
<dbReference type="PROSITE" id="PS00455">
    <property type="entry name" value="AMP_BINDING"/>
    <property type="match status" value="1"/>
</dbReference>
<accession>A0A380P7Y1</accession>
<keyword evidence="3" id="KW-0436">Ligase</keyword>
<gene>
    <name evidence="3" type="primary">fadK_3</name>
    <name evidence="3" type="ORF">NCTC7807_04703</name>
</gene>
<proteinExistence type="predicted"/>
<reference evidence="3 4" key="1">
    <citation type="submission" date="2018-06" db="EMBL/GenBank/DDBJ databases">
        <authorList>
            <consortium name="Pathogen Informatics"/>
            <person name="Doyle S."/>
        </authorList>
    </citation>
    <scope>NUCLEOTIDE SEQUENCE [LARGE SCALE GENOMIC DNA]</scope>
    <source>
        <strain evidence="3 4">NCTC7807</strain>
    </source>
</reference>
<dbReference type="GO" id="GO:0016877">
    <property type="term" value="F:ligase activity, forming carbon-sulfur bonds"/>
    <property type="evidence" value="ECO:0007669"/>
    <property type="project" value="UniProtKB-ARBA"/>
</dbReference>
<evidence type="ECO:0000313" key="3">
    <source>
        <dbReference type="EMBL" id="SUP60632.1"/>
    </source>
</evidence>
<dbReference type="EMBL" id="UHID01000007">
    <property type="protein sequence ID" value="SUP60632.1"/>
    <property type="molecule type" value="Genomic_DNA"/>
</dbReference>
<dbReference type="PANTHER" id="PTHR43767">
    <property type="entry name" value="LONG-CHAIN-FATTY-ACID--COA LIGASE"/>
    <property type="match status" value="1"/>
</dbReference>
<dbReference type="SUPFAM" id="SSF158997">
    <property type="entry name" value="Trm112p-like"/>
    <property type="match status" value="1"/>
</dbReference>
<dbReference type="Gene3D" id="3.30.300.30">
    <property type="match status" value="1"/>
</dbReference>
<protein>
    <submittedName>
        <fullName evidence="3">Acyl-CoA synthetase</fullName>
        <ecNumber evidence="3">6.2.1.-</ecNumber>
    </submittedName>
</protein>
<dbReference type="InterPro" id="IPR042099">
    <property type="entry name" value="ANL_N_sf"/>
</dbReference>
<dbReference type="InterPro" id="IPR045851">
    <property type="entry name" value="AMP-bd_C_sf"/>
</dbReference>
<evidence type="ECO:0000313" key="4">
    <source>
        <dbReference type="Proteomes" id="UP000254150"/>
    </source>
</evidence>
<dbReference type="InterPro" id="IPR020845">
    <property type="entry name" value="AMP-binding_CS"/>
</dbReference>
<sequence>MESPTIASNDAVPEFTFTDLLRERAREDPDGAALTVDGGATLTYGEWHRRADAVAGGLLRLGEARLCQVALFFGGLDWADYAVAYHGAQRVGATTVHLNDTMPPEEVFRRLEECGINGIVHGDGLRPPAGFTGWTATVAELGAHEPPPPPRRPATDAVADILYTSGTTGPAKAITVTHGNMMYGRARPTIDTLGESEYLVAAMPLGTSSSQGTISLPLLSRSTLLTVLPDSPERTAELIQRFRVGSVMITPATALTLVQARVHERYDLSSVHTVTSASSAFPPAVAVRLLAMLPGARLATAYTSLEASPAVVLNLFDAAKPLSLGHPGHGTGVRIADERGDALPAGQVGEIWLHSEAPTRRYLDTALDKRFHTGGWTRMTDLGWLDEDGELYFFDRAADAVRPDGGLVSSIEVEAVLYEHPAVREVAVIGTPGHHGGEVVTAVLVLTAPEELDAVRAFVEARLPAAKAPVQYLTTESLPRSFLGKVLKRELRDRYANPGVPAQQRRVPESALTRRTTMPLDSDLLDVLACPDHPDAGLRHEGRDQTLTCLECGHGFPVLQGVPVMLPQRARK</sequence>
<dbReference type="Proteomes" id="UP000254150">
    <property type="component" value="Unassembled WGS sequence"/>
</dbReference>
<feature type="domain" description="AMP-binding enzyme C-terminal" evidence="2">
    <location>
        <begin position="412"/>
        <end position="485"/>
    </location>
</feature>
<dbReference type="Pfam" id="PF13193">
    <property type="entry name" value="AMP-binding_C"/>
    <property type="match status" value="1"/>
</dbReference>
<dbReference type="InterPro" id="IPR050237">
    <property type="entry name" value="ATP-dep_AMP-bd_enzyme"/>
</dbReference>
<dbReference type="PANTHER" id="PTHR43767:SF10">
    <property type="entry name" value="SURFACTIN SYNTHASE SUBUNIT 1"/>
    <property type="match status" value="1"/>
</dbReference>
<name>A0A380P7Y1_STRGR</name>
<dbReference type="InterPro" id="IPR000873">
    <property type="entry name" value="AMP-dep_synth/lig_dom"/>
</dbReference>
<dbReference type="RefSeq" id="WP_115069414.1">
    <property type="nucleotide sequence ID" value="NZ_UHID01000007.1"/>
</dbReference>
<dbReference type="Gene3D" id="2.20.25.10">
    <property type="match status" value="1"/>
</dbReference>
<dbReference type="Gene3D" id="3.40.50.12780">
    <property type="entry name" value="N-terminal domain of ligase-like"/>
    <property type="match status" value="1"/>
</dbReference>
<feature type="domain" description="AMP-dependent synthetase/ligase" evidence="1">
    <location>
        <begin position="21"/>
        <end position="363"/>
    </location>
</feature>
<dbReference type="Pfam" id="PF00501">
    <property type="entry name" value="AMP-binding"/>
    <property type="match status" value="1"/>
</dbReference>
<dbReference type="AlphaFoldDB" id="A0A380P7Y1"/>
<evidence type="ECO:0000259" key="2">
    <source>
        <dbReference type="Pfam" id="PF13193"/>
    </source>
</evidence>
<dbReference type="EC" id="6.2.1.-" evidence="3"/>
<dbReference type="InterPro" id="IPR025110">
    <property type="entry name" value="AMP-bd_C"/>
</dbReference>
<organism evidence="3 4">
    <name type="scientific">Streptomyces griseus</name>
    <dbReference type="NCBI Taxonomy" id="1911"/>
    <lineage>
        <taxon>Bacteria</taxon>
        <taxon>Bacillati</taxon>
        <taxon>Actinomycetota</taxon>
        <taxon>Actinomycetes</taxon>
        <taxon>Kitasatosporales</taxon>
        <taxon>Streptomycetaceae</taxon>
        <taxon>Streptomyces</taxon>
    </lineage>
</organism>